<name>A0A0C1E9E5_9BACT</name>
<comment type="pathway">
    <text evidence="9">Carbohydrate biosynthesis; D-glycero-D-manno-heptose 7-phosphate biosynthesis; D-glycero-alpha-D-manno-heptose 7-phosphate and D-glycero-beta-D-manno-heptose 7-phosphate from sedoheptulose 7-phosphate: step 1/1.</text>
</comment>
<comment type="caution">
    <text evidence="11">The sequence shown here is derived from an EMBL/GenBank/DDBJ whole genome shotgun (WGS) entry which is preliminary data.</text>
</comment>
<dbReference type="InterPro" id="IPR035461">
    <property type="entry name" value="GmhA/DiaA"/>
</dbReference>
<reference evidence="11 12" key="1">
    <citation type="journal article" date="2014" name="Mol. Biol. Evol.">
        <title>Massive expansion of Ubiquitination-related gene families within the Chlamydiae.</title>
        <authorList>
            <person name="Domman D."/>
            <person name="Collingro A."/>
            <person name="Lagkouvardos I."/>
            <person name="Gehre L."/>
            <person name="Weinmaier T."/>
            <person name="Rattei T."/>
            <person name="Subtil A."/>
            <person name="Horn M."/>
        </authorList>
    </citation>
    <scope>NUCLEOTIDE SEQUENCE [LARGE SCALE GENOMIC DNA]</scope>
    <source>
        <strain evidence="11 12">OEW1</strain>
    </source>
</reference>
<evidence type="ECO:0000256" key="5">
    <source>
        <dbReference type="ARBA" id="ARBA00022723"/>
    </source>
</evidence>
<dbReference type="GO" id="GO:0097367">
    <property type="term" value="F:carbohydrate derivative binding"/>
    <property type="evidence" value="ECO:0007669"/>
    <property type="project" value="InterPro"/>
</dbReference>
<protein>
    <recommendedName>
        <fullName evidence="9">Phosphoheptose isomerase</fullName>
        <ecNumber evidence="9">5.3.1.28</ecNumber>
    </recommendedName>
    <alternativeName>
        <fullName evidence="9">Sedoheptulose 7-phosphate isomerase</fullName>
    </alternativeName>
</protein>
<feature type="binding site" evidence="9">
    <location>
        <position position="64"/>
    </location>
    <ligand>
        <name>Zn(2+)</name>
        <dbReference type="ChEBI" id="CHEBI:29105"/>
    </ligand>
</feature>
<keyword evidence="8 9" id="KW-0119">Carbohydrate metabolism</keyword>
<dbReference type="Pfam" id="PF13580">
    <property type="entry name" value="SIS_2"/>
    <property type="match status" value="1"/>
</dbReference>
<comment type="similarity">
    <text evidence="3 9">Belongs to the SIS family. GmhA subfamily.</text>
</comment>
<comment type="catalytic activity">
    <reaction evidence="1 9">
        <text>2 D-sedoheptulose 7-phosphate = D-glycero-alpha-D-manno-heptose 7-phosphate + D-glycero-beta-D-manno-heptose 7-phosphate</text>
        <dbReference type="Rhea" id="RHEA:27489"/>
        <dbReference type="ChEBI" id="CHEBI:57483"/>
        <dbReference type="ChEBI" id="CHEBI:60203"/>
        <dbReference type="ChEBI" id="CHEBI:60204"/>
        <dbReference type="EC" id="5.3.1.28"/>
    </reaction>
</comment>
<evidence type="ECO:0000313" key="12">
    <source>
        <dbReference type="Proteomes" id="UP000031307"/>
    </source>
</evidence>
<dbReference type="CDD" id="cd05006">
    <property type="entry name" value="SIS_GmhA"/>
    <property type="match status" value="1"/>
</dbReference>
<evidence type="ECO:0000313" key="11">
    <source>
        <dbReference type="EMBL" id="KIA76718.1"/>
    </source>
</evidence>
<dbReference type="RefSeq" id="WP_408633527.1">
    <property type="nucleotide sequence ID" value="NZ_BAWW01000033.1"/>
</dbReference>
<dbReference type="GO" id="GO:2001061">
    <property type="term" value="P:D-glycero-D-manno-heptose 7-phosphate biosynthetic process"/>
    <property type="evidence" value="ECO:0007669"/>
    <property type="project" value="UniProtKB-UniPathway"/>
</dbReference>
<keyword evidence="7 9" id="KW-0413">Isomerase</keyword>
<keyword evidence="5 9" id="KW-0479">Metal-binding</keyword>
<evidence type="ECO:0000256" key="9">
    <source>
        <dbReference type="HAMAP-Rule" id="MF_00067"/>
    </source>
</evidence>
<evidence type="ECO:0000256" key="7">
    <source>
        <dbReference type="ARBA" id="ARBA00023235"/>
    </source>
</evidence>
<accession>A0A0C1E9E5</accession>
<dbReference type="PROSITE" id="PS51464">
    <property type="entry name" value="SIS"/>
    <property type="match status" value="1"/>
</dbReference>
<feature type="binding site" evidence="9">
    <location>
        <begin position="92"/>
        <end position="93"/>
    </location>
    <ligand>
        <name>substrate</name>
    </ligand>
</feature>
<dbReference type="PANTHER" id="PTHR30390">
    <property type="entry name" value="SEDOHEPTULOSE 7-PHOSPHATE ISOMERASE / DNAA INITIATOR-ASSOCIATING FACTOR FOR REPLICATION INITIATION"/>
    <property type="match status" value="1"/>
</dbReference>
<evidence type="ECO:0000256" key="6">
    <source>
        <dbReference type="ARBA" id="ARBA00022833"/>
    </source>
</evidence>
<dbReference type="GO" id="GO:0008968">
    <property type="term" value="F:D-sedoheptulose 7-phosphate isomerase activity"/>
    <property type="evidence" value="ECO:0007669"/>
    <property type="project" value="UniProtKB-UniRule"/>
</dbReference>
<dbReference type="HAMAP" id="MF_00067">
    <property type="entry name" value="GmhA"/>
    <property type="match status" value="1"/>
</dbReference>
<proteinExistence type="inferred from homology"/>
<gene>
    <name evidence="9 11" type="primary">gmhA</name>
    <name evidence="11" type="ORF">DB43_HL00270</name>
</gene>
<dbReference type="UniPathway" id="UPA00041">
    <property type="reaction ID" value="UER00436"/>
</dbReference>
<dbReference type="Gene3D" id="3.40.50.10490">
    <property type="entry name" value="Glucose-6-phosphate isomerase like protein, domain 1"/>
    <property type="match status" value="1"/>
</dbReference>
<evidence type="ECO:0000259" key="10">
    <source>
        <dbReference type="PROSITE" id="PS51464"/>
    </source>
</evidence>
<dbReference type="GO" id="GO:0005737">
    <property type="term" value="C:cytoplasm"/>
    <property type="evidence" value="ECO:0007669"/>
    <property type="project" value="UniProtKB-SubCell"/>
</dbReference>
<dbReference type="InterPro" id="IPR001347">
    <property type="entry name" value="SIS_dom"/>
</dbReference>
<comment type="subcellular location">
    <subcellularLocation>
        <location evidence="2 9">Cytoplasm</location>
    </subcellularLocation>
</comment>
<feature type="binding site" evidence="9">
    <location>
        <position position="123"/>
    </location>
    <ligand>
        <name>substrate</name>
    </ligand>
</feature>
<dbReference type="GO" id="GO:0008270">
    <property type="term" value="F:zinc ion binding"/>
    <property type="evidence" value="ECO:0007669"/>
    <property type="project" value="UniProtKB-UniRule"/>
</dbReference>
<dbReference type="EMBL" id="JSAM01000107">
    <property type="protein sequence ID" value="KIA76718.1"/>
    <property type="molecule type" value="Genomic_DNA"/>
</dbReference>
<feature type="binding site" evidence="9">
    <location>
        <position position="171"/>
    </location>
    <ligand>
        <name>substrate</name>
    </ligand>
</feature>
<evidence type="ECO:0000256" key="2">
    <source>
        <dbReference type="ARBA" id="ARBA00004496"/>
    </source>
</evidence>
<evidence type="ECO:0000256" key="8">
    <source>
        <dbReference type="ARBA" id="ARBA00023277"/>
    </source>
</evidence>
<organism evidence="11 12">
    <name type="scientific">Parachlamydia acanthamoebae</name>
    <dbReference type="NCBI Taxonomy" id="83552"/>
    <lineage>
        <taxon>Bacteria</taxon>
        <taxon>Pseudomonadati</taxon>
        <taxon>Chlamydiota</taxon>
        <taxon>Chlamydiia</taxon>
        <taxon>Parachlamydiales</taxon>
        <taxon>Parachlamydiaceae</taxon>
        <taxon>Parachlamydia</taxon>
    </lineage>
</organism>
<dbReference type="InterPro" id="IPR046348">
    <property type="entry name" value="SIS_dom_sf"/>
</dbReference>
<feature type="binding site" evidence="9">
    <location>
        <position position="179"/>
    </location>
    <ligand>
        <name>Zn(2+)</name>
        <dbReference type="ChEBI" id="CHEBI:29105"/>
    </ligand>
</feature>
<feature type="domain" description="SIS" evidence="10">
    <location>
        <begin position="36"/>
        <end position="195"/>
    </location>
</feature>
<dbReference type="GO" id="GO:0005975">
    <property type="term" value="P:carbohydrate metabolic process"/>
    <property type="evidence" value="ECO:0007669"/>
    <property type="project" value="UniProtKB-UniRule"/>
</dbReference>
<dbReference type="EC" id="5.3.1.28" evidence="9"/>
<evidence type="ECO:0000256" key="1">
    <source>
        <dbReference type="ARBA" id="ARBA00000348"/>
    </source>
</evidence>
<comment type="miscellaneous">
    <text evidence="9">The reaction produces a racemic mixture of D-glycero-alpha-D-manno-heptose 7-phosphate and D-glycero-beta-D-manno-heptose 7-phosphate.</text>
</comment>
<keyword evidence="4 9" id="KW-0963">Cytoplasm</keyword>
<dbReference type="SUPFAM" id="SSF53697">
    <property type="entry name" value="SIS domain"/>
    <property type="match status" value="1"/>
</dbReference>
<feature type="binding site" evidence="9">
    <location>
        <position position="64"/>
    </location>
    <ligand>
        <name>substrate</name>
    </ligand>
</feature>
<keyword evidence="6 9" id="KW-0862">Zinc</keyword>
<feature type="binding site" evidence="9">
    <location>
        <begin position="51"/>
        <end position="53"/>
    </location>
    <ligand>
        <name>substrate</name>
    </ligand>
</feature>
<feature type="binding site" evidence="9">
    <location>
        <position position="171"/>
    </location>
    <ligand>
        <name>Zn(2+)</name>
        <dbReference type="ChEBI" id="CHEBI:29105"/>
    </ligand>
</feature>
<comment type="function">
    <text evidence="9">Catalyzes the isomerization of sedoheptulose 7-phosphate in D-glycero-D-manno-heptose 7-phosphate.</text>
</comment>
<evidence type="ECO:0000256" key="3">
    <source>
        <dbReference type="ARBA" id="ARBA00009894"/>
    </source>
</evidence>
<evidence type="ECO:0000256" key="4">
    <source>
        <dbReference type="ARBA" id="ARBA00022490"/>
    </source>
</evidence>
<feature type="binding site" evidence="9">
    <location>
        <begin position="118"/>
        <end position="120"/>
    </location>
    <ligand>
        <name>substrate</name>
    </ligand>
</feature>
<dbReference type="Proteomes" id="UP000031307">
    <property type="component" value="Unassembled WGS sequence"/>
</dbReference>
<comment type="cofactor">
    <cofactor evidence="9">
        <name>Zn(2+)</name>
        <dbReference type="ChEBI" id="CHEBI:29105"/>
    </cofactor>
    <text evidence="9">Binds 1 zinc ion per subunit.</text>
</comment>
<dbReference type="AlphaFoldDB" id="A0A0C1E9E5"/>
<dbReference type="InterPro" id="IPR004515">
    <property type="entry name" value="Phosphoheptose_Isoase"/>
</dbReference>
<sequence>MMKKLIAHSLRECTAVIAQLDNPEVHMFIENVALTLASAFQNGQKVLIAGNGGSLCDAMHFAEELTGYFRQSRPALPAIALSDSAHITCTGNDVGFESIFSRSVEAYGQAGDVFVGLTTSGNSKNIIRAFEAAKMRGLKTVAFLGKDGGQLKGFADFEIIIQGFKTSDRIQEAHMAIIHILIEMIEETLFSVSPSSQHECNCLATAEV</sequence>
<dbReference type="InterPro" id="IPR050099">
    <property type="entry name" value="SIS_GmhA/DiaA_subfam"/>
</dbReference>
<dbReference type="PANTHER" id="PTHR30390:SF7">
    <property type="entry name" value="PHOSPHOHEPTOSE ISOMERASE"/>
    <property type="match status" value="1"/>
</dbReference>
<feature type="binding site" evidence="9">
    <location>
        <position position="60"/>
    </location>
    <ligand>
        <name>Zn(2+)</name>
        <dbReference type="ChEBI" id="CHEBI:29105"/>
    </ligand>
</feature>
<dbReference type="PATRIC" id="fig|83552.4.peg.2179"/>